<dbReference type="InterPro" id="IPR010998">
    <property type="entry name" value="Integrase_recombinase_N"/>
</dbReference>
<dbReference type="OrthoDB" id="9801717at2"/>
<dbReference type="RefSeq" id="WP_076387568.1">
    <property type="nucleotide sequence ID" value="NZ_FTOI01000010.1"/>
</dbReference>
<dbReference type="InterPro" id="IPR013762">
    <property type="entry name" value="Integrase-like_cat_sf"/>
</dbReference>
<dbReference type="PROSITE" id="PS51898">
    <property type="entry name" value="TYR_RECOMBINASE"/>
    <property type="match status" value="1"/>
</dbReference>
<feature type="domain" description="Core-binding (CB)" evidence="7">
    <location>
        <begin position="86"/>
        <end position="169"/>
    </location>
</feature>
<dbReference type="PANTHER" id="PTHR30349">
    <property type="entry name" value="PHAGE INTEGRASE-RELATED"/>
    <property type="match status" value="1"/>
</dbReference>
<reference evidence="9" key="1">
    <citation type="submission" date="2017-01" db="EMBL/GenBank/DDBJ databases">
        <authorList>
            <person name="Varghese N."/>
            <person name="Submissions S."/>
        </authorList>
    </citation>
    <scope>NUCLEOTIDE SEQUENCE [LARGE SCALE GENOMIC DNA]</scope>
    <source>
        <strain evidence="9">DSM 23145</strain>
    </source>
</reference>
<dbReference type="InterPro" id="IPR050090">
    <property type="entry name" value="Tyrosine_recombinase_XerCD"/>
</dbReference>
<dbReference type="PROSITE" id="PS51900">
    <property type="entry name" value="CB"/>
    <property type="match status" value="1"/>
</dbReference>
<dbReference type="PANTHER" id="PTHR30349:SF64">
    <property type="entry name" value="PROPHAGE INTEGRASE INTD-RELATED"/>
    <property type="match status" value="1"/>
</dbReference>
<dbReference type="Gene3D" id="1.10.150.130">
    <property type="match status" value="1"/>
</dbReference>
<dbReference type="Proteomes" id="UP000185839">
    <property type="component" value="Unassembled WGS sequence"/>
</dbReference>
<gene>
    <name evidence="8" type="ORF">SAMN05421789_110120</name>
</gene>
<dbReference type="Pfam" id="PF13495">
    <property type="entry name" value="Phage_int_SAM_4"/>
    <property type="match status" value="1"/>
</dbReference>
<dbReference type="InterPro" id="IPR002104">
    <property type="entry name" value="Integrase_catalytic"/>
</dbReference>
<evidence type="ECO:0000259" key="7">
    <source>
        <dbReference type="PROSITE" id="PS51900"/>
    </source>
</evidence>
<protein>
    <submittedName>
        <fullName evidence="8">Site-specific recombinase XerD</fullName>
    </submittedName>
</protein>
<dbReference type="AlphaFoldDB" id="A0A1N7MXL9"/>
<keyword evidence="9" id="KW-1185">Reference proteome</keyword>
<keyword evidence="3 5" id="KW-0238">DNA-binding</keyword>
<keyword evidence="2" id="KW-0229">DNA integration</keyword>
<proteinExistence type="inferred from homology"/>
<dbReference type="GO" id="GO:0015074">
    <property type="term" value="P:DNA integration"/>
    <property type="evidence" value="ECO:0007669"/>
    <property type="project" value="UniProtKB-KW"/>
</dbReference>
<evidence type="ECO:0000256" key="4">
    <source>
        <dbReference type="ARBA" id="ARBA00023172"/>
    </source>
</evidence>
<dbReference type="EMBL" id="FTOI01000010">
    <property type="protein sequence ID" value="SIS90830.1"/>
    <property type="molecule type" value="Genomic_DNA"/>
</dbReference>
<dbReference type="InterPro" id="IPR011010">
    <property type="entry name" value="DNA_brk_join_enz"/>
</dbReference>
<organism evidence="8 9">
    <name type="scientific">Kaistella chaponensis</name>
    <dbReference type="NCBI Taxonomy" id="713588"/>
    <lineage>
        <taxon>Bacteria</taxon>
        <taxon>Pseudomonadati</taxon>
        <taxon>Bacteroidota</taxon>
        <taxon>Flavobacteriia</taxon>
        <taxon>Flavobacteriales</taxon>
        <taxon>Weeksellaceae</taxon>
        <taxon>Chryseobacterium group</taxon>
        <taxon>Kaistella</taxon>
    </lineage>
</organism>
<dbReference type="Pfam" id="PF00589">
    <property type="entry name" value="Phage_integrase"/>
    <property type="match status" value="1"/>
</dbReference>
<dbReference type="GO" id="GO:0006310">
    <property type="term" value="P:DNA recombination"/>
    <property type="evidence" value="ECO:0007669"/>
    <property type="project" value="UniProtKB-KW"/>
</dbReference>
<evidence type="ECO:0000256" key="3">
    <source>
        <dbReference type="ARBA" id="ARBA00023125"/>
    </source>
</evidence>
<evidence type="ECO:0000256" key="2">
    <source>
        <dbReference type="ARBA" id="ARBA00022908"/>
    </source>
</evidence>
<dbReference type="Gene3D" id="1.10.443.10">
    <property type="entry name" value="Intergrase catalytic core"/>
    <property type="match status" value="1"/>
</dbReference>
<keyword evidence="4" id="KW-0233">DNA recombination</keyword>
<evidence type="ECO:0000313" key="9">
    <source>
        <dbReference type="Proteomes" id="UP000185839"/>
    </source>
</evidence>
<evidence type="ECO:0000259" key="6">
    <source>
        <dbReference type="PROSITE" id="PS51898"/>
    </source>
</evidence>
<dbReference type="InterPro" id="IPR004107">
    <property type="entry name" value="Integrase_SAM-like_N"/>
</dbReference>
<dbReference type="GO" id="GO:0003677">
    <property type="term" value="F:DNA binding"/>
    <property type="evidence" value="ECO:0007669"/>
    <property type="project" value="UniProtKB-UniRule"/>
</dbReference>
<evidence type="ECO:0000256" key="1">
    <source>
        <dbReference type="ARBA" id="ARBA00008857"/>
    </source>
</evidence>
<feature type="domain" description="Tyr recombinase" evidence="6">
    <location>
        <begin position="186"/>
        <end position="358"/>
    </location>
</feature>
<evidence type="ECO:0000256" key="5">
    <source>
        <dbReference type="PROSITE-ProRule" id="PRU01248"/>
    </source>
</evidence>
<dbReference type="InterPro" id="IPR044068">
    <property type="entry name" value="CB"/>
</dbReference>
<accession>A0A1N7MXL9</accession>
<sequence>MEIVNAVKFLDQSLFSFSLGNHNGKYVIWVVFVKDFQLIKILKNTSQPKWSNSKKTWYLLDNTFNREICNLPAKIIGKDALLKISQVNIPEFEKYQNMLVLKGFSPNTIRTYSIEFAQLLYIIKDFPIQNLSADKLQSYFLYCHKNLQLSENAIHSRMNAVKFYFEKVLHKEKMFFDIPRPKKQQKLPKALNTSEISKIIANTDNPKHKLILQLCYGMGLRVSEIVNLKIEDIDSKSMRVLIQQGKGKKDRYVNLPESILQDLRSYYKNFKPKEFLFEGQYGGKYAIRSAQSVFKNAMKKAGIFKTVGIHSLRHSYATHLLEYGTDISLIQKLMGHNDIKTTLNYTHVADRTISNVQSPLDKL</sequence>
<evidence type="ECO:0000313" key="8">
    <source>
        <dbReference type="EMBL" id="SIS90830.1"/>
    </source>
</evidence>
<dbReference type="SUPFAM" id="SSF56349">
    <property type="entry name" value="DNA breaking-rejoining enzymes"/>
    <property type="match status" value="1"/>
</dbReference>
<name>A0A1N7MXL9_9FLAO</name>
<comment type="similarity">
    <text evidence="1">Belongs to the 'phage' integrase family.</text>
</comment>